<evidence type="ECO:0000313" key="4">
    <source>
        <dbReference type="RefSeq" id="XP_026760032.2"/>
    </source>
</evidence>
<evidence type="ECO:0000313" key="3">
    <source>
        <dbReference type="Proteomes" id="UP001652740"/>
    </source>
</evidence>
<keyword evidence="1" id="KW-0175">Coiled coil</keyword>
<dbReference type="InParanoid" id="A0A6J1WVR2"/>
<feature type="chain" id="PRO_5047237587" evidence="2">
    <location>
        <begin position="17"/>
        <end position="195"/>
    </location>
</feature>
<evidence type="ECO:0000256" key="1">
    <source>
        <dbReference type="SAM" id="Coils"/>
    </source>
</evidence>
<keyword evidence="2" id="KW-0732">Signal</keyword>
<proteinExistence type="predicted"/>
<evidence type="ECO:0000256" key="2">
    <source>
        <dbReference type="SAM" id="SignalP"/>
    </source>
</evidence>
<protein>
    <submittedName>
        <fullName evidence="4">Nuclear pore complex protein Nup98-Nup96-like</fullName>
    </submittedName>
</protein>
<sequence length="195" mass="22719">MLVALYLAVGMVNVLAKVNNYNIYIPKNQNMDIRVRRSVYVNEDTINEVNDKHMKVINEVGMNEVETNNEILKNKVRDYILNAIERYTESNSNINEFENKYRAMQLPENNIKNDELNENIAQINEVENNEKINEVIPNEVTSDYLLRSKRYTEKYGKNNPGLMVMGACFLCVDFGCPKFFTKIGIHCVPNDYNEY</sequence>
<dbReference type="GeneID" id="113519176"/>
<feature type="coiled-coil region" evidence="1">
    <location>
        <begin position="62"/>
        <end position="133"/>
    </location>
</feature>
<dbReference type="Proteomes" id="UP001652740">
    <property type="component" value="Unplaced"/>
</dbReference>
<dbReference type="AlphaFoldDB" id="A0A6J1WVR2"/>
<feature type="signal peptide" evidence="2">
    <location>
        <begin position="1"/>
        <end position="16"/>
    </location>
</feature>
<name>A0A6J1WVR2_GALME</name>
<organism evidence="3 4">
    <name type="scientific">Galleria mellonella</name>
    <name type="common">Greater wax moth</name>
    <dbReference type="NCBI Taxonomy" id="7137"/>
    <lineage>
        <taxon>Eukaryota</taxon>
        <taxon>Metazoa</taxon>
        <taxon>Ecdysozoa</taxon>
        <taxon>Arthropoda</taxon>
        <taxon>Hexapoda</taxon>
        <taxon>Insecta</taxon>
        <taxon>Pterygota</taxon>
        <taxon>Neoptera</taxon>
        <taxon>Endopterygota</taxon>
        <taxon>Lepidoptera</taxon>
        <taxon>Glossata</taxon>
        <taxon>Ditrysia</taxon>
        <taxon>Pyraloidea</taxon>
        <taxon>Pyralidae</taxon>
        <taxon>Galleriinae</taxon>
        <taxon>Galleria</taxon>
    </lineage>
</organism>
<reference evidence="4" key="1">
    <citation type="submission" date="2025-08" db="UniProtKB">
        <authorList>
            <consortium name="RefSeq"/>
        </authorList>
    </citation>
    <scope>IDENTIFICATION</scope>
    <source>
        <tissue evidence="4">Whole larvae</tissue>
    </source>
</reference>
<keyword evidence="3" id="KW-1185">Reference proteome</keyword>
<dbReference type="RefSeq" id="XP_026760032.2">
    <property type="nucleotide sequence ID" value="XM_026904231.3"/>
</dbReference>
<accession>A0A6J1WVR2</accession>
<dbReference type="KEGG" id="gmw:113519176"/>
<gene>
    <name evidence="4" type="primary">LOC113519176</name>
</gene>